<feature type="non-terminal residue" evidence="2">
    <location>
        <position position="1"/>
    </location>
</feature>
<feature type="compositionally biased region" description="Polar residues" evidence="1">
    <location>
        <begin position="1"/>
        <end position="26"/>
    </location>
</feature>
<proteinExistence type="predicted"/>
<protein>
    <submittedName>
        <fullName evidence="2">Uncharacterized protein</fullName>
    </submittedName>
</protein>
<keyword evidence="3" id="KW-1185">Reference proteome</keyword>
<dbReference type="EMBL" id="JAPWDV010000001">
    <property type="protein sequence ID" value="KAJ6225905.1"/>
    <property type="molecule type" value="Genomic_DNA"/>
</dbReference>
<sequence>ANVKVRNQSVNQWAKTEQNRNTNANSCKRMREVHKKKDRERERQTHGGTRIVSYNRFDRMRQTSKVK</sequence>
<accession>A0A9Q0ML62</accession>
<evidence type="ECO:0000256" key="1">
    <source>
        <dbReference type="SAM" id="MobiDB-lite"/>
    </source>
</evidence>
<feature type="region of interest" description="Disordered" evidence="1">
    <location>
        <begin position="1"/>
        <end position="67"/>
    </location>
</feature>
<dbReference type="AlphaFoldDB" id="A0A9Q0ML62"/>
<name>A0A9Q0ML62_BLOTA</name>
<evidence type="ECO:0000313" key="3">
    <source>
        <dbReference type="Proteomes" id="UP001142055"/>
    </source>
</evidence>
<reference evidence="2" key="1">
    <citation type="submission" date="2022-12" db="EMBL/GenBank/DDBJ databases">
        <title>Genome assemblies of Blomia tropicalis.</title>
        <authorList>
            <person name="Cui Y."/>
        </authorList>
    </citation>
    <scope>NUCLEOTIDE SEQUENCE</scope>
    <source>
        <tissue evidence="2">Adult mites</tissue>
    </source>
</reference>
<organism evidence="2 3">
    <name type="scientific">Blomia tropicalis</name>
    <name type="common">Mite</name>
    <dbReference type="NCBI Taxonomy" id="40697"/>
    <lineage>
        <taxon>Eukaryota</taxon>
        <taxon>Metazoa</taxon>
        <taxon>Ecdysozoa</taxon>
        <taxon>Arthropoda</taxon>
        <taxon>Chelicerata</taxon>
        <taxon>Arachnida</taxon>
        <taxon>Acari</taxon>
        <taxon>Acariformes</taxon>
        <taxon>Sarcoptiformes</taxon>
        <taxon>Astigmata</taxon>
        <taxon>Glycyphagoidea</taxon>
        <taxon>Echimyopodidae</taxon>
        <taxon>Blomia</taxon>
    </lineage>
</organism>
<gene>
    <name evidence="2" type="ORF">RDWZM_004450</name>
</gene>
<evidence type="ECO:0000313" key="2">
    <source>
        <dbReference type="EMBL" id="KAJ6225905.1"/>
    </source>
</evidence>
<comment type="caution">
    <text evidence="2">The sequence shown here is derived from an EMBL/GenBank/DDBJ whole genome shotgun (WGS) entry which is preliminary data.</text>
</comment>
<dbReference type="Proteomes" id="UP001142055">
    <property type="component" value="Chromosome 1"/>
</dbReference>